<dbReference type="Proteomes" id="UP001283361">
    <property type="component" value="Unassembled WGS sequence"/>
</dbReference>
<gene>
    <name evidence="1" type="ORF">RRG08_026773</name>
</gene>
<name>A0AAE1APW9_9GAST</name>
<evidence type="ECO:0000313" key="2">
    <source>
        <dbReference type="Proteomes" id="UP001283361"/>
    </source>
</evidence>
<sequence length="67" mass="7759">MTIMTETTEYYDNHDNGRQPSLLFVTDNTNCLASDRAKDLDSSQVPTFEPFEQKNRAIKLEVTTREM</sequence>
<protein>
    <submittedName>
        <fullName evidence="1">Uncharacterized protein</fullName>
    </submittedName>
</protein>
<dbReference type="EMBL" id="JAWDGP010001428">
    <property type="protein sequence ID" value="KAK3791870.1"/>
    <property type="molecule type" value="Genomic_DNA"/>
</dbReference>
<organism evidence="1 2">
    <name type="scientific">Elysia crispata</name>
    <name type="common">lettuce slug</name>
    <dbReference type="NCBI Taxonomy" id="231223"/>
    <lineage>
        <taxon>Eukaryota</taxon>
        <taxon>Metazoa</taxon>
        <taxon>Spiralia</taxon>
        <taxon>Lophotrochozoa</taxon>
        <taxon>Mollusca</taxon>
        <taxon>Gastropoda</taxon>
        <taxon>Heterobranchia</taxon>
        <taxon>Euthyneura</taxon>
        <taxon>Panpulmonata</taxon>
        <taxon>Sacoglossa</taxon>
        <taxon>Placobranchoidea</taxon>
        <taxon>Plakobranchidae</taxon>
        <taxon>Elysia</taxon>
    </lineage>
</organism>
<keyword evidence="2" id="KW-1185">Reference proteome</keyword>
<reference evidence="1" key="1">
    <citation type="journal article" date="2023" name="G3 (Bethesda)">
        <title>A reference genome for the long-term kleptoplast-retaining sea slug Elysia crispata morphotype clarki.</title>
        <authorList>
            <person name="Eastman K.E."/>
            <person name="Pendleton A.L."/>
            <person name="Shaikh M.A."/>
            <person name="Suttiyut T."/>
            <person name="Ogas R."/>
            <person name="Tomko P."/>
            <person name="Gavelis G."/>
            <person name="Widhalm J.R."/>
            <person name="Wisecaver J.H."/>
        </authorList>
    </citation>
    <scope>NUCLEOTIDE SEQUENCE</scope>
    <source>
        <strain evidence="1">ECLA1</strain>
    </source>
</reference>
<comment type="caution">
    <text evidence="1">The sequence shown here is derived from an EMBL/GenBank/DDBJ whole genome shotgun (WGS) entry which is preliminary data.</text>
</comment>
<accession>A0AAE1APW9</accession>
<dbReference type="AlphaFoldDB" id="A0AAE1APW9"/>
<proteinExistence type="predicted"/>
<evidence type="ECO:0000313" key="1">
    <source>
        <dbReference type="EMBL" id="KAK3791870.1"/>
    </source>
</evidence>